<dbReference type="PRINTS" id="PR00412">
    <property type="entry name" value="EPOXHYDRLASE"/>
</dbReference>
<dbReference type="PANTHER" id="PTHR43329">
    <property type="entry name" value="EPOXIDE HYDROLASE"/>
    <property type="match status" value="1"/>
</dbReference>
<accession>A0A424WKI6</accession>
<sequence length="325" mass="34667">MTDLETRAVTVNGITLNVTAQGVGPLVLLCHGFPETAYAWRHQLPVLARAGFRAVAPDLRGYGASDSPADVAAFTTLDVIGDLVALIESEGADDAVIVGSDWGASIAWQAAQLRPDRFRAVVALGVPMMRRAPAAPSRLFPKTESAAFYTHYFNEPGIAEEEFERDISATLRAIYFAASGDAGPRDDPATPNPFGMVAAGRGLLDSLPVPQTLPAWLTPSDLAAFVQSYTASGFRGGLNYYRNLDRNWALQGAFEGKTVDVPALYLVGERDTGLAIPGMDQIIAAMPALVPQLRAAEVISGAGHWLQQEATEAVNKALVDFLRSL</sequence>
<feature type="domain" description="AB hydrolase-1" evidence="2">
    <location>
        <begin position="25"/>
        <end position="127"/>
    </location>
</feature>
<protein>
    <submittedName>
        <fullName evidence="3">Alpha/beta hydrolase</fullName>
    </submittedName>
</protein>
<dbReference type="InterPro" id="IPR029058">
    <property type="entry name" value="AB_hydrolase_fold"/>
</dbReference>
<proteinExistence type="predicted"/>
<evidence type="ECO:0000313" key="3">
    <source>
        <dbReference type="EMBL" id="RPJ93729.1"/>
    </source>
</evidence>
<dbReference type="EMBL" id="QVXO01000001">
    <property type="protein sequence ID" value="RPJ93729.1"/>
    <property type="molecule type" value="Genomic_DNA"/>
</dbReference>
<dbReference type="SUPFAM" id="SSF53474">
    <property type="entry name" value="alpha/beta-Hydrolases"/>
    <property type="match status" value="1"/>
</dbReference>
<dbReference type="InterPro" id="IPR000639">
    <property type="entry name" value="Epox_hydrolase-like"/>
</dbReference>
<gene>
    <name evidence="3" type="ORF">DY367_00480</name>
</gene>
<dbReference type="Proteomes" id="UP000285324">
    <property type="component" value="Unassembled WGS sequence"/>
</dbReference>
<dbReference type="Gene3D" id="3.40.50.1820">
    <property type="entry name" value="alpha/beta hydrolase"/>
    <property type="match status" value="1"/>
</dbReference>
<dbReference type="AlphaFoldDB" id="A0A424WKI6"/>
<dbReference type="OrthoDB" id="9780765at2"/>
<dbReference type="PRINTS" id="PR00111">
    <property type="entry name" value="ABHYDROLASE"/>
</dbReference>
<keyword evidence="1 3" id="KW-0378">Hydrolase</keyword>
<dbReference type="GO" id="GO:0016787">
    <property type="term" value="F:hydrolase activity"/>
    <property type="evidence" value="ECO:0007669"/>
    <property type="project" value="UniProtKB-KW"/>
</dbReference>
<reference evidence="3 4" key="1">
    <citation type="submission" date="2018-08" db="EMBL/GenBank/DDBJ databases">
        <title>Achromobacter xylosoxidans Genome sequencing and assembly.</title>
        <authorList>
            <person name="Wang R."/>
            <person name="Rensing C."/>
            <person name="Li Y."/>
        </authorList>
    </citation>
    <scope>NUCLEOTIDE SEQUENCE [LARGE SCALE GENOMIC DNA]</scope>
    <source>
        <strain evidence="3 4">GD003A</strain>
    </source>
</reference>
<organism evidence="3 4">
    <name type="scientific">Alcaligenes xylosoxydans xylosoxydans</name>
    <name type="common">Achromobacter xylosoxidans</name>
    <dbReference type="NCBI Taxonomy" id="85698"/>
    <lineage>
        <taxon>Bacteria</taxon>
        <taxon>Pseudomonadati</taxon>
        <taxon>Pseudomonadota</taxon>
        <taxon>Betaproteobacteria</taxon>
        <taxon>Burkholderiales</taxon>
        <taxon>Alcaligenaceae</taxon>
        <taxon>Achromobacter</taxon>
    </lineage>
</organism>
<name>A0A424WKI6_ALCXX</name>
<evidence type="ECO:0000313" key="4">
    <source>
        <dbReference type="Proteomes" id="UP000285324"/>
    </source>
</evidence>
<comment type="caution">
    <text evidence="3">The sequence shown here is derived from an EMBL/GenBank/DDBJ whole genome shotgun (WGS) entry which is preliminary data.</text>
</comment>
<dbReference type="RefSeq" id="WP_118931342.1">
    <property type="nucleotide sequence ID" value="NZ_CP061008.1"/>
</dbReference>
<evidence type="ECO:0000259" key="2">
    <source>
        <dbReference type="Pfam" id="PF00561"/>
    </source>
</evidence>
<dbReference type="Pfam" id="PF00561">
    <property type="entry name" value="Abhydrolase_1"/>
    <property type="match status" value="1"/>
</dbReference>
<evidence type="ECO:0000256" key="1">
    <source>
        <dbReference type="ARBA" id="ARBA00022801"/>
    </source>
</evidence>
<dbReference type="InterPro" id="IPR000073">
    <property type="entry name" value="AB_hydrolase_1"/>
</dbReference>